<dbReference type="Pfam" id="PF10282">
    <property type="entry name" value="Lactonase"/>
    <property type="match status" value="1"/>
</dbReference>
<dbReference type="Pfam" id="PF07833">
    <property type="entry name" value="Cu_amine_oxidN1"/>
    <property type="match status" value="1"/>
</dbReference>
<dbReference type="EMBL" id="PYHP01000069">
    <property type="protein sequence ID" value="PUA36436.1"/>
    <property type="molecule type" value="Genomic_DNA"/>
</dbReference>
<dbReference type="PANTHER" id="PTHR47197">
    <property type="entry name" value="PROTEIN NIRF"/>
    <property type="match status" value="1"/>
</dbReference>
<sequence>MMVNKMIKPVLFAGMVLSAIQPAIIFAADNNPASIPAAGNNTAAAIRPFDGEITNNSLAVSPDEQTAVVSDSRQPWIRVYDLAKGTLRKEISGFVTPRNIIFINGGSQFVVSDSTLGTLRFYNTEDLALKDEVAVGQGAFGTAVAPDGNTMYVNNEAKSTVTVVDLGQHKTTAVIPGFSQPRQGIKVSPDGRSVFVTNFKGDKVSVVDVKTNAIVHEISGFSMIRAISISADGSTMYAANSGRNSIAIVDISQGKIIGEVKVGRDPYGASLSPDGKVLFASNKLDNTINIISTSDNSIIGTIKGFSEPRQAISFSKDGNFAYVLNRDLSVSRVDVKAGMILDTISDKDDTYYDVKVNVKGNPIQSEEPPYYKSKADIIYVPVRFVSEALGATVEWNNDSQTTQINYNGKINSVNVGGKTALAGDQQIQLDGPVEKSGERTFVPLSFISKVMGASVKWDNPSRTVNITPVK</sequence>
<reference evidence="3 4" key="1">
    <citation type="submission" date="2018-03" db="EMBL/GenBank/DDBJ databases">
        <title>Genome sequence of Paenibacillus elgii strain AC13 an antimicrobial compound producing bacteria.</title>
        <authorList>
            <person name="Kurokawa A.S."/>
            <person name="Araujo J.F."/>
            <person name="Costa R.A."/>
            <person name="Ortega D.B."/>
            <person name="Pires A.S."/>
            <person name="Pappas G.J.Jr."/>
            <person name="Franco O.L."/>
            <person name="Barreto C."/>
            <person name="Magalhaes B.S."/>
            <person name="Kruger R.H."/>
        </authorList>
    </citation>
    <scope>NUCLEOTIDE SEQUENCE [LARGE SCALE GENOMIC DNA]</scope>
    <source>
        <strain evidence="3 4">AC13</strain>
    </source>
</reference>
<gene>
    <name evidence="3" type="ORF">C8Z91_23830</name>
</gene>
<dbReference type="RefSeq" id="WP_108533495.1">
    <property type="nucleotide sequence ID" value="NZ_PYHP01000069.1"/>
</dbReference>
<dbReference type="SUPFAM" id="SSF50974">
    <property type="entry name" value="Nitrous oxide reductase, N-terminal domain"/>
    <property type="match status" value="1"/>
</dbReference>
<evidence type="ECO:0000256" key="1">
    <source>
        <dbReference type="SAM" id="SignalP"/>
    </source>
</evidence>
<keyword evidence="1" id="KW-0732">Signal</keyword>
<name>A0A2T6FX05_9BACL</name>
<dbReference type="Gene3D" id="3.30.457.10">
    <property type="entry name" value="Copper amine oxidase-like, N-terminal domain"/>
    <property type="match status" value="1"/>
</dbReference>
<evidence type="ECO:0000313" key="3">
    <source>
        <dbReference type="EMBL" id="PUA36436.1"/>
    </source>
</evidence>
<dbReference type="Gene3D" id="2.130.10.10">
    <property type="entry name" value="YVTN repeat-like/Quinoprotein amine dehydrogenase"/>
    <property type="match status" value="2"/>
</dbReference>
<dbReference type="InterPro" id="IPR011045">
    <property type="entry name" value="N2O_reductase_N"/>
</dbReference>
<dbReference type="AlphaFoldDB" id="A0A2T6FX05"/>
<dbReference type="PANTHER" id="PTHR47197:SF3">
    <property type="entry name" value="DIHYDRO-HEME D1 DEHYDROGENASE"/>
    <property type="match status" value="1"/>
</dbReference>
<accession>A0A2T6FX05</accession>
<evidence type="ECO:0000313" key="4">
    <source>
        <dbReference type="Proteomes" id="UP000244184"/>
    </source>
</evidence>
<dbReference type="InterPro" id="IPR036582">
    <property type="entry name" value="Mao_N_sf"/>
</dbReference>
<dbReference type="Proteomes" id="UP000244184">
    <property type="component" value="Unassembled WGS sequence"/>
</dbReference>
<dbReference type="InterPro" id="IPR012854">
    <property type="entry name" value="Cu_amine_oxidase-like_N"/>
</dbReference>
<dbReference type="InterPro" id="IPR051200">
    <property type="entry name" value="Host-pathogen_enzymatic-act"/>
</dbReference>
<feature type="signal peptide" evidence="1">
    <location>
        <begin position="1"/>
        <end position="27"/>
    </location>
</feature>
<feature type="domain" description="Copper amine oxidase-like N-terminal" evidence="2">
    <location>
        <begin position="358"/>
        <end position="466"/>
    </location>
</feature>
<dbReference type="InterPro" id="IPR015943">
    <property type="entry name" value="WD40/YVTN_repeat-like_dom_sf"/>
</dbReference>
<feature type="chain" id="PRO_5039190126" description="Copper amine oxidase-like N-terminal domain-containing protein" evidence="1">
    <location>
        <begin position="28"/>
        <end position="470"/>
    </location>
</feature>
<evidence type="ECO:0000259" key="2">
    <source>
        <dbReference type="Pfam" id="PF07833"/>
    </source>
</evidence>
<dbReference type="InterPro" id="IPR019405">
    <property type="entry name" value="Lactonase_7-beta_prop"/>
</dbReference>
<proteinExistence type="predicted"/>
<organism evidence="3 4">
    <name type="scientific">Paenibacillus elgii</name>
    <dbReference type="NCBI Taxonomy" id="189691"/>
    <lineage>
        <taxon>Bacteria</taxon>
        <taxon>Bacillati</taxon>
        <taxon>Bacillota</taxon>
        <taxon>Bacilli</taxon>
        <taxon>Bacillales</taxon>
        <taxon>Paenibacillaceae</taxon>
        <taxon>Paenibacillus</taxon>
    </lineage>
</organism>
<dbReference type="SUPFAM" id="SSF55383">
    <property type="entry name" value="Copper amine oxidase, domain N"/>
    <property type="match status" value="1"/>
</dbReference>
<protein>
    <recommendedName>
        <fullName evidence="2">Copper amine oxidase-like N-terminal domain-containing protein</fullName>
    </recommendedName>
</protein>
<comment type="caution">
    <text evidence="3">The sequence shown here is derived from an EMBL/GenBank/DDBJ whole genome shotgun (WGS) entry which is preliminary data.</text>
</comment>